<dbReference type="Pfam" id="PF00188">
    <property type="entry name" value="CAP"/>
    <property type="match status" value="1"/>
</dbReference>
<protein>
    <submittedName>
        <fullName evidence="4">Golgi-associated plant pathogenesis-related protein 1</fullName>
    </submittedName>
</protein>
<proteinExistence type="predicted"/>
<sequence>MPCRRSCGNSWSYSWSTQQPVVQYYYPAQAEAPQVQQASSAGQKTERSSKSSGKSLPIAPADFEGDYHEYGMYLHNWYRRRHGSPPVTMLDRLNKAGDAYCAKRAAMRTLMHSSGLDYNENLFMSFDTSISKKEAVRQACKCWYDEIKLYSFSSPGFSMSTGHFKAMVWKGVTKFGVGCWEGNGCIVVAGCYKPHANMQGQFSSNVLPYREVDDTDEEEEDEESDKEKSKQLENVASPNSIKSKESSSETSKVAFKFDGFDKLIATLLISVATIPSGEKQRINLAEFGVILECVEGLLNAYGTFDRDGSGKLDPFELKDSLAEAGFNISYKMFLTLNSTLGDGDKMLMSFRSFILTFLLLSNLQAIQLVREKSKSQGGLMEDFSLKEWIQLQIEI</sequence>
<dbReference type="PROSITE" id="PS50222">
    <property type="entry name" value="EF_HAND_2"/>
    <property type="match status" value="1"/>
</dbReference>
<dbReference type="Gene3D" id="1.10.238.10">
    <property type="entry name" value="EF-hand"/>
    <property type="match status" value="1"/>
</dbReference>
<dbReference type="STRING" id="158441.A0A226F1T6"/>
<dbReference type="InterPro" id="IPR002048">
    <property type="entry name" value="EF_hand_dom"/>
</dbReference>
<dbReference type="InterPro" id="IPR014044">
    <property type="entry name" value="CAP_dom"/>
</dbReference>
<accession>A0A226F1T6</accession>
<dbReference type="SMART" id="SM00198">
    <property type="entry name" value="SCP"/>
    <property type="match status" value="1"/>
</dbReference>
<feature type="region of interest" description="Disordered" evidence="2">
    <location>
        <begin position="36"/>
        <end position="57"/>
    </location>
</feature>
<dbReference type="CDD" id="cd05382">
    <property type="entry name" value="CAP_GAPR1-like"/>
    <property type="match status" value="1"/>
</dbReference>
<organism evidence="4 5">
    <name type="scientific">Folsomia candida</name>
    <name type="common">Springtail</name>
    <dbReference type="NCBI Taxonomy" id="158441"/>
    <lineage>
        <taxon>Eukaryota</taxon>
        <taxon>Metazoa</taxon>
        <taxon>Ecdysozoa</taxon>
        <taxon>Arthropoda</taxon>
        <taxon>Hexapoda</taxon>
        <taxon>Collembola</taxon>
        <taxon>Entomobryomorpha</taxon>
        <taxon>Isotomoidea</taxon>
        <taxon>Isotomidae</taxon>
        <taxon>Proisotominae</taxon>
        <taxon>Folsomia</taxon>
    </lineage>
</organism>
<gene>
    <name evidence="4" type="ORF">Fcan01_03285</name>
</gene>
<dbReference type="Proteomes" id="UP000198287">
    <property type="component" value="Unassembled WGS sequence"/>
</dbReference>
<feature type="region of interest" description="Disordered" evidence="2">
    <location>
        <begin position="212"/>
        <end position="245"/>
    </location>
</feature>
<dbReference type="InterPro" id="IPR034113">
    <property type="entry name" value="SCP_GAPR1-like"/>
</dbReference>
<dbReference type="PANTHER" id="PTHR10334">
    <property type="entry name" value="CYSTEINE-RICH SECRETORY PROTEIN-RELATED"/>
    <property type="match status" value="1"/>
</dbReference>
<feature type="compositionally biased region" description="Acidic residues" evidence="2">
    <location>
        <begin position="213"/>
        <end position="224"/>
    </location>
</feature>
<evidence type="ECO:0000313" key="4">
    <source>
        <dbReference type="EMBL" id="OXA63743.1"/>
    </source>
</evidence>
<evidence type="ECO:0000256" key="1">
    <source>
        <dbReference type="ARBA" id="ARBA00022837"/>
    </source>
</evidence>
<comment type="caution">
    <text evidence="4">The sequence shown here is derived from an EMBL/GenBank/DDBJ whole genome shotgun (WGS) entry which is preliminary data.</text>
</comment>
<dbReference type="SUPFAM" id="SSF55797">
    <property type="entry name" value="PR-1-like"/>
    <property type="match status" value="1"/>
</dbReference>
<dbReference type="InterPro" id="IPR035940">
    <property type="entry name" value="CAP_sf"/>
</dbReference>
<reference evidence="4 5" key="1">
    <citation type="submission" date="2015-12" db="EMBL/GenBank/DDBJ databases">
        <title>The genome of Folsomia candida.</title>
        <authorList>
            <person name="Faddeeva A."/>
            <person name="Derks M.F."/>
            <person name="Anvar Y."/>
            <person name="Smit S."/>
            <person name="Van Straalen N."/>
            <person name="Roelofs D."/>
        </authorList>
    </citation>
    <scope>NUCLEOTIDE SEQUENCE [LARGE SCALE GENOMIC DNA]</scope>
    <source>
        <strain evidence="4 5">VU population</strain>
        <tissue evidence="4">Whole body</tissue>
    </source>
</reference>
<keyword evidence="1" id="KW-0106">Calcium</keyword>
<dbReference type="InterPro" id="IPR001283">
    <property type="entry name" value="CRISP-related"/>
</dbReference>
<dbReference type="InterPro" id="IPR011992">
    <property type="entry name" value="EF-hand-dom_pair"/>
</dbReference>
<dbReference type="EMBL" id="LNIX01000001">
    <property type="protein sequence ID" value="OXA63743.1"/>
    <property type="molecule type" value="Genomic_DNA"/>
</dbReference>
<dbReference type="SUPFAM" id="SSF47473">
    <property type="entry name" value="EF-hand"/>
    <property type="match status" value="1"/>
</dbReference>
<dbReference type="OrthoDB" id="337038at2759"/>
<name>A0A226F1T6_FOLCA</name>
<dbReference type="PROSITE" id="PS00018">
    <property type="entry name" value="EF_HAND_1"/>
    <property type="match status" value="1"/>
</dbReference>
<dbReference type="InterPro" id="IPR018247">
    <property type="entry name" value="EF_Hand_1_Ca_BS"/>
</dbReference>
<evidence type="ECO:0000259" key="3">
    <source>
        <dbReference type="PROSITE" id="PS50222"/>
    </source>
</evidence>
<evidence type="ECO:0000256" key="2">
    <source>
        <dbReference type="SAM" id="MobiDB-lite"/>
    </source>
</evidence>
<keyword evidence="5" id="KW-1185">Reference proteome</keyword>
<evidence type="ECO:0000313" key="5">
    <source>
        <dbReference type="Proteomes" id="UP000198287"/>
    </source>
</evidence>
<dbReference type="GO" id="GO:0005509">
    <property type="term" value="F:calcium ion binding"/>
    <property type="evidence" value="ECO:0007669"/>
    <property type="project" value="InterPro"/>
</dbReference>
<dbReference type="AlphaFoldDB" id="A0A226F1T6"/>
<feature type="domain" description="EF-hand" evidence="3">
    <location>
        <begin position="292"/>
        <end position="327"/>
    </location>
</feature>
<dbReference type="Gene3D" id="3.40.33.10">
    <property type="entry name" value="CAP"/>
    <property type="match status" value="1"/>
</dbReference>